<proteinExistence type="predicted"/>
<name>A0A1H7L467_9BURK</name>
<dbReference type="AlphaFoldDB" id="A0A1H7L467"/>
<evidence type="ECO:0000313" key="1">
    <source>
        <dbReference type="EMBL" id="SEK93067.1"/>
    </source>
</evidence>
<dbReference type="STRING" id="416943.SAMN05445871_4025"/>
<keyword evidence="2" id="KW-1185">Reference proteome</keyword>
<reference evidence="2" key="1">
    <citation type="submission" date="2016-10" db="EMBL/GenBank/DDBJ databases">
        <authorList>
            <person name="Varghese N."/>
            <person name="Submissions S."/>
        </authorList>
    </citation>
    <scope>NUCLEOTIDE SEQUENCE [LARGE SCALE GENOMIC DNA]</scope>
    <source>
        <strain evidence="2">LMG 26416</strain>
    </source>
</reference>
<dbReference type="Proteomes" id="UP000199120">
    <property type="component" value="Unassembled WGS sequence"/>
</dbReference>
<gene>
    <name evidence="1" type="ORF">SAMN05192542_104154</name>
</gene>
<sequence length="715" mass="71968">MSAVDDWLGASATAPATASAPVDPVDAWLGAGSPAPAAVAVPAHVATPVARPAATSDNLAADLAAGGAAPGTLGDLGDIASAAAHGVGSMFSNAANFAERNVARGANLVPGVQGSAVGNWLTDTANRDTAAQAAADQQFERTATPGQQVVAVVAPMALPLGGVMRAGNAVRAGVGALPGMGGALGRMLAAGAGNATNGAIMATGAPIDPMQSTGLQDFKHVGVGAGLGALLPAGAAIATRTASGVQNALQPVLSPRSYVGNGLAGAVGNQAADVASSIRNAPTYVDGSTPTLAQVAGTPTLVATEKAARTGIPGFAQSLAEREAQNNQARWDALTGVAQTPATLEAALRARNAAVEPIYDQARAGMYEVAPELESLMERPAMQQALARGVAIAQNEGNRGIIPGTEAAAAQYTNVPTGGVGFNGAPLFQQLMTRAATPGAPPQISGDVLHYMKLGLDDLEASAQENTRLGPTERAAIGQARRDYLNWLDEVSPSYRQARETYASLSPAINSMQAGQSIVNNVGGLGRSLNTSGAPLISAPTYANQLGLALRNQEFGIEPAAQQTLENIGHDLQRSTISNSMRAPGSDTAYNLAANGWLANQLYGPNFGGMGSAAKSAAALGATLAGHPMVGLGILGGANRVGQMVGNRLNQQLADLLLNPSGLLPYLDGRAQAATLVPNQSISSLIGDDAYPRALGAGLRFFFQPSAGQPNGDGR</sequence>
<dbReference type="OrthoDB" id="9132018at2"/>
<accession>A0A1H7L467</accession>
<dbReference type="EMBL" id="FOAJ01000004">
    <property type="protein sequence ID" value="SEK93067.1"/>
    <property type="molecule type" value="Genomic_DNA"/>
</dbReference>
<protein>
    <submittedName>
        <fullName evidence="1">Uncharacterized protein</fullName>
    </submittedName>
</protein>
<organism evidence="1 2">
    <name type="scientific">Paraburkholderia caballeronis</name>
    <dbReference type="NCBI Taxonomy" id="416943"/>
    <lineage>
        <taxon>Bacteria</taxon>
        <taxon>Pseudomonadati</taxon>
        <taxon>Pseudomonadota</taxon>
        <taxon>Betaproteobacteria</taxon>
        <taxon>Burkholderiales</taxon>
        <taxon>Burkholderiaceae</taxon>
        <taxon>Paraburkholderia</taxon>
    </lineage>
</organism>
<dbReference type="RefSeq" id="WP_090548067.1">
    <property type="nucleotide sequence ID" value="NZ_FNSR01000002.1"/>
</dbReference>
<evidence type="ECO:0000313" key="2">
    <source>
        <dbReference type="Proteomes" id="UP000199120"/>
    </source>
</evidence>